<gene>
    <name evidence="1" type="ORF">DERYTH_LOCUS8263</name>
</gene>
<proteinExistence type="predicted"/>
<keyword evidence="2" id="KW-1185">Reference proteome</keyword>
<dbReference type="AlphaFoldDB" id="A0A9N9GN01"/>
<protein>
    <submittedName>
        <fullName evidence="1">7975_t:CDS:1</fullName>
    </submittedName>
</protein>
<sequence length="58" mass="6401">MLLPLFSDTKGSNIALSMTSTSSTTNKNNVELVYCKICKHSFAGSRQTSYLYTCKDSN</sequence>
<dbReference type="Proteomes" id="UP000789405">
    <property type="component" value="Unassembled WGS sequence"/>
</dbReference>
<organism evidence="1 2">
    <name type="scientific">Dentiscutata erythropus</name>
    <dbReference type="NCBI Taxonomy" id="1348616"/>
    <lineage>
        <taxon>Eukaryota</taxon>
        <taxon>Fungi</taxon>
        <taxon>Fungi incertae sedis</taxon>
        <taxon>Mucoromycota</taxon>
        <taxon>Glomeromycotina</taxon>
        <taxon>Glomeromycetes</taxon>
        <taxon>Diversisporales</taxon>
        <taxon>Gigasporaceae</taxon>
        <taxon>Dentiscutata</taxon>
    </lineage>
</organism>
<reference evidence="1" key="1">
    <citation type="submission" date="2021-06" db="EMBL/GenBank/DDBJ databases">
        <authorList>
            <person name="Kallberg Y."/>
            <person name="Tangrot J."/>
            <person name="Rosling A."/>
        </authorList>
    </citation>
    <scope>NUCLEOTIDE SEQUENCE</scope>
    <source>
        <strain evidence="1">MA453B</strain>
    </source>
</reference>
<dbReference type="EMBL" id="CAJVPY010004225">
    <property type="protein sequence ID" value="CAG8613478.1"/>
    <property type="molecule type" value="Genomic_DNA"/>
</dbReference>
<accession>A0A9N9GN01</accession>
<name>A0A9N9GN01_9GLOM</name>
<evidence type="ECO:0000313" key="1">
    <source>
        <dbReference type="EMBL" id="CAG8613478.1"/>
    </source>
</evidence>
<evidence type="ECO:0000313" key="2">
    <source>
        <dbReference type="Proteomes" id="UP000789405"/>
    </source>
</evidence>
<comment type="caution">
    <text evidence="1">The sequence shown here is derived from an EMBL/GenBank/DDBJ whole genome shotgun (WGS) entry which is preliminary data.</text>
</comment>